<gene>
    <name evidence="1" type="ORF">LCGC14_1483530</name>
</gene>
<accession>A0A0F9MAM2</accession>
<dbReference type="EMBL" id="LAZR01010579">
    <property type="protein sequence ID" value="KKM66207.1"/>
    <property type="molecule type" value="Genomic_DNA"/>
</dbReference>
<name>A0A0F9MAM2_9ZZZZ</name>
<reference evidence="1" key="1">
    <citation type="journal article" date="2015" name="Nature">
        <title>Complex archaea that bridge the gap between prokaryotes and eukaryotes.</title>
        <authorList>
            <person name="Spang A."/>
            <person name="Saw J.H."/>
            <person name="Jorgensen S.L."/>
            <person name="Zaremba-Niedzwiedzka K."/>
            <person name="Martijn J."/>
            <person name="Lind A.E."/>
            <person name="van Eijk R."/>
            <person name="Schleper C."/>
            <person name="Guy L."/>
            <person name="Ettema T.J."/>
        </authorList>
    </citation>
    <scope>NUCLEOTIDE SEQUENCE</scope>
</reference>
<comment type="caution">
    <text evidence="1">The sequence shown here is derived from an EMBL/GenBank/DDBJ whole genome shotgun (WGS) entry which is preliminary data.</text>
</comment>
<evidence type="ECO:0000313" key="1">
    <source>
        <dbReference type="EMBL" id="KKM66207.1"/>
    </source>
</evidence>
<sequence>MEIDYTLLRYLTLGENTSAYSAKTINIFHAAKKEILMEMILTTDGKIPKYHRDSKTEKKWLNSPNNPLHPDNEEIIQEKLKLQLEYLDCERPI</sequence>
<protein>
    <submittedName>
        <fullName evidence="1">Uncharacterized protein</fullName>
    </submittedName>
</protein>
<proteinExistence type="predicted"/>
<organism evidence="1">
    <name type="scientific">marine sediment metagenome</name>
    <dbReference type="NCBI Taxonomy" id="412755"/>
    <lineage>
        <taxon>unclassified sequences</taxon>
        <taxon>metagenomes</taxon>
        <taxon>ecological metagenomes</taxon>
    </lineage>
</organism>
<dbReference type="AlphaFoldDB" id="A0A0F9MAM2"/>